<keyword evidence="1" id="KW-0235">DNA replication</keyword>
<keyword evidence="2" id="KW-0547">Nucleotide-binding</keyword>
<feature type="non-terminal residue" evidence="4">
    <location>
        <position position="1"/>
    </location>
</feature>
<dbReference type="CDD" id="cd18140">
    <property type="entry name" value="HLD_clamp_RFC"/>
    <property type="match status" value="1"/>
</dbReference>
<name>A0ABQ7G933_DUNSA</name>
<protein>
    <submittedName>
        <fullName evidence="4">DNA polymerase III, clamp loader complex, gamma/delta/delta subunit</fullName>
    </submittedName>
</protein>
<dbReference type="SUPFAM" id="SSF52540">
    <property type="entry name" value="P-loop containing nucleoside triphosphate hydrolases"/>
    <property type="match status" value="1"/>
</dbReference>
<dbReference type="SUPFAM" id="SSF48019">
    <property type="entry name" value="post-AAA+ oligomerization domain-like"/>
    <property type="match status" value="1"/>
</dbReference>
<reference evidence="4" key="1">
    <citation type="submission" date="2017-08" db="EMBL/GenBank/DDBJ databases">
        <authorList>
            <person name="Polle J.E."/>
            <person name="Barry K."/>
            <person name="Cushman J."/>
            <person name="Schmutz J."/>
            <person name="Tran D."/>
            <person name="Hathwaick L.T."/>
            <person name="Yim W.C."/>
            <person name="Jenkins J."/>
            <person name="Mckie-Krisberg Z.M."/>
            <person name="Prochnik S."/>
            <person name="Lindquist E."/>
            <person name="Dockter R.B."/>
            <person name="Adam C."/>
            <person name="Molina H."/>
            <person name="Bunkerborg J."/>
            <person name="Jin E."/>
            <person name="Buchheim M."/>
            <person name="Magnuson J."/>
        </authorList>
    </citation>
    <scope>NUCLEOTIDE SEQUENCE</scope>
    <source>
        <strain evidence="4">CCAP 19/18</strain>
    </source>
</reference>
<dbReference type="EMBL" id="MU069975">
    <property type="protein sequence ID" value="KAF5831114.1"/>
    <property type="molecule type" value="Genomic_DNA"/>
</dbReference>
<dbReference type="Proteomes" id="UP000815325">
    <property type="component" value="Unassembled WGS sequence"/>
</dbReference>
<evidence type="ECO:0000256" key="3">
    <source>
        <dbReference type="ARBA" id="ARBA00022840"/>
    </source>
</evidence>
<dbReference type="InterPro" id="IPR008921">
    <property type="entry name" value="DNA_pol3_clamp-load_cplx_C"/>
</dbReference>
<evidence type="ECO:0000256" key="1">
    <source>
        <dbReference type="ARBA" id="ARBA00022705"/>
    </source>
</evidence>
<dbReference type="InterPro" id="IPR047854">
    <property type="entry name" value="RFC_lid"/>
</dbReference>
<keyword evidence="3" id="KW-0067">ATP-binding</keyword>
<dbReference type="InterPro" id="IPR027417">
    <property type="entry name" value="P-loop_NTPase"/>
</dbReference>
<comment type="caution">
    <text evidence="4">The sequence shown here is derived from an EMBL/GenBank/DDBJ whole genome shotgun (WGS) entry which is preliminary data.</text>
</comment>
<keyword evidence="5" id="KW-1185">Reference proteome</keyword>
<organism evidence="4 5">
    <name type="scientific">Dunaliella salina</name>
    <name type="common">Green alga</name>
    <name type="synonym">Protococcus salinus</name>
    <dbReference type="NCBI Taxonomy" id="3046"/>
    <lineage>
        <taxon>Eukaryota</taxon>
        <taxon>Viridiplantae</taxon>
        <taxon>Chlorophyta</taxon>
        <taxon>core chlorophytes</taxon>
        <taxon>Chlorophyceae</taxon>
        <taxon>CS clade</taxon>
        <taxon>Chlamydomonadales</taxon>
        <taxon>Dunaliellaceae</taxon>
        <taxon>Dunaliella</taxon>
    </lineage>
</organism>
<proteinExistence type="predicted"/>
<sequence length="280" mass="31440">MTHPWCLMCSHVQKLKSLKNYCLELDWYKPTEDQMARRCLGICSQEGLSVNESTLKELCRTCNGDVRLVLGQLQMLRLKARSLTYDQVKGRAGTSKDADMSPFECARRLMDPNFSPNPNKPGGMTTSGRLDFYFADADLVPLLVQENYLNHRPVIAHDEQQRMRAIAKAADCLSQGDVMNTALRKSNNWTLMPAVAQGRPDAWLRQVFAVCSTTHLRFPQAALAALALLLLELQKQPMTVNSSDCDDLEATGKLGVWLQMVHTEHNGCQYSVLVESHAVR</sequence>
<evidence type="ECO:0000313" key="5">
    <source>
        <dbReference type="Proteomes" id="UP000815325"/>
    </source>
</evidence>
<dbReference type="Gene3D" id="1.20.272.10">
    <property type="match status" value="1"/>
</dbReference>
<dbReference type="PANTHER" id="PTHR23389">
    <property type="entry name" value="CHROMOSOME TRANSMISSION FIDELITY FACTOR 18"/>
    <property type="match status" value="1"/>
</dbReference>
<dbReference type="PANTHER" id="PTHR23389:SF6">
    <property type="entry name" value="REPLICATION FACTOR C SUBUNIT 1"/>
    <property type="match status" value="1"/>
</dbReference>
<accession>A0ABQ7G933</accession>
<dbReference type="Pfam" id="PF25361">
    <property type="entry name" value="AAA_lid_RFC1"/>
    <property type="match status" value="1"/>
</dbReference>
<gene>
    <name evidence="4" type="ORF">DUNSADRAFT_13601</name>
</gene>
<evidence type="ECO:0000313" key="4">
    <source>
        <dbReference type="EMBL" id="KAF5831114.1"/>
    </source>
</evidence>
<evidence type="ECO:0000256" key="2">
    <source>
        <dbReference type="ARBA" id="ARBA00022741"/>
    </source>
</evidence>
<dbReference type="Gene3D" id="1.10.8.60">
    <property type="match status" value="1"/>
</dbReference>